<dbReference type="AlphaFoldDB" id="A0A1V8SAV3"/>
<feature type="compositionally biased region" description="Polar residues" evidence="1">
    <location>
        <begin position="175"/>
        <end position="208"/>
    </location>
</feature>
<dbReference type="EMBL" id="NAJO01000069">
    <property type="protein sequence ID" value="OQN96252.1"/>
    <property type="molecule type" value="Genomic_DNA"/>
</dbReference>
<feature type="compositionally biased region" description="Low complexity" evidence="1">
    <location>
        <begin position="258"/>
        <end position="277"/>
    </location>
</feature>
<dbReference type="Proteomes" id="UP000192596">
    <property type="component" value="Unassembled WGS sequence"/>
</dbReference>
<protein>
    <submittedName>
        <fullName evidence="2">Uncharacterized protein</fullName>
    </submittedName>
</protein>
<evidence type="ECO:0000256" key="1">
    <source>
        <dbReference type="SAM" id="MobiDB-lite"/>
    </source>
</evidence>
<feature type="compositionally biased region" description="Polar residues" evidence="1">
    <location>
        <begin position="289"/>
        <end position="300"/>
    </location>
</feature>
<feature type="compositionally biased region" description="Low complexity" evidence="1">
    <location>
        <begin position="213"/>
        <end position="229"/>
    </location>
</feature>
<comment type="caution">
    <text evidence="2">The sequence shown here is derived from an EMBL/GenBank/DDBJ whole genome shotgun (WGS) entry which is preliminary data.</text>
</comment>
<organism evidence="2 3">
    <name type="scientific">Cryoendolithus antarcticus</name>
    <dbReference type="NCBI Taxonomy" id="1507870"/>
    <lineage>
        <taxon>Eukaryota</taxon>
        <taxon>Fungi</taxon>
        <taxon>Dikarya</taxon>
        <taxon>Ascomycota</taxon>
        <taxon>Pezizomycotina</taxon>
        <taxon>Dothideomycetes</taxon>
        <taxon>Dothideomycetidae</taxon>
        <taxon>Cladosporiales</taxon>
        <taxon>Cladosporiaceae</taxon>
        <taxon>Cryoendolithus</taxon>
    </lineage>
</organism>
<proteinExistence type="predicted"/>
<gene>
    <name evidence="2" type="ORF">B0A48_17814</name>
</gene>
<feature type="compositionally biased region" description="Low complexity" evidence="1">
    <location>
        <begin position="327"/>
        <end position="336"/>
    </location>
</feature>
<feature type="compositionally biased region" description="Basic and acidic residues" evidence="1">
    <location>
        <begin position="278"/>
        <end position="288"/>
    </location>
</feature>
<sequence length="380" mass="41554">MAFPDYPPYPPFPPALPSYRGPFPPLTLRPPGPPSFPGYLLTPTPPMTLGFYQRYPVSAAYQTGIQQGRREGYGAAVEDLRGRERLGEFRGDSEQEQGSHGGSQWGARVEIDVGMGRLRLEDGREGSTRGSRDAESEGGSSRGEVSGSSRRIGGDGGSRAQRGATSPPRARDQNSTRIQTSMQARDPRSSASSNKPPSTINPGSSVSQRLERGSISSSRRSRRSGSTSTPGPFTFPDLSARSSRSSKRDPILENFACAKRNASPPPSRARSNRSAASKTHEHVWDERTQQYLFPSYSSPAPSRDSDKAYDSTGRRPRGRSPVITYPRSSRFSSPSRRGSDTSRSRYTRKGRSPGPSVQSSGVGDGLRERVDRKLSLWERR</sequence>
<evidence type="ECO:0000313" key="2">
    <source>
        <dbReference type="EMBL" id="OQN96252.1"/>
    </source>
</evidence>
<feature type="compositionally biased region" description="Basic and acidic residues" evidence="1">
    <location>
        <begin position="303"/>
        <end position="313"/>
    </location>
</feature>
<dbReference type="InParanoid" id="A0A1V8SAV3"/>
<accession>A0A1V8SAV3</accession>
<feature type="compositionally biased region" description="Low complexity" evidence="1">
    <location>
        <begin position="137"/>
        <end position="151"/>
    </location>
</feature>
<feature type="compositionally biased region" description="Low complexity" evidence="1">
    <location>
        <begin position="352"/>
        <end position="361"/>
    </location>
</feature>
<feature type="compositionally biased region" description="Basic and acidic residues" evidence="1">
    <location>
        <begin position="365"/>
        <end position="380"/>
    </location>
</feature>
<feature type="compositionally biased region" description="Basic and acidic residues" evidence="1">
    <location>
        <begin position="118"/>
        <end position="135"/>
    </location>
</feature>
<feature type="region of interest" description="Disordered" evidence="1">
    <location>
        <begin position="87"/>
        <end position="380"/>
    </location>
</feature>
<name>A0A1V8SAV3_9PEZI</name>
<evidence type="ECO:0000313" key="3">
    <source>
        <dbReference type="Proteomes" id="UP000192596"/>
    </source>
</evidence>
<reference evidence="3" key="1">
    <citation type="submission" date="2017-03" db="EMBL/GenBank/DDBJ databases">
        <title>Genomes of endolithic fungi from Antarctica.</title>
        <authorList>
            <person name="Coleine C."/>
            <person name="Masonjones S."/>
            <person name="Stajich J.E."/>
        </authorList>
    </citation>
    <scope>NUCLEOTIDE SEQUENCE [LARGE SCALE GENOMIC DNA]</scope>
    <source>
        <strain evidence="3">CCFEE 5527</strain>
    </source>
</reference>
<keyword evidence="3" id="KW-1185">Reference proteome</keyword>